<dbReference type="GO" id="GO:0016052">
    <property type="term" value="P:carbohydrate catabolic process"/>
    <property type="evidence" value="ECO:0007669"/>
    <property type="project" value="InterPro"/>
</dbReference>
<dbReference type="InterPro" id="IPR031704">
    <property type="entry name" value="Glyco_hydro_36_N"/>
</dbReference>
<dbReference type="EMBL" id="FQZG01000081">
    <property type="protein sequence ID" value="SHJ78706.1"/>
    <property type="molecule type" value="Genomic_DNA"/>
</dbReference>
<keyword evidence="7" id="KW-1185">Reference proteome</keyword>
<dbReference type="Pfam" id="PF16875">
    <property type="entry name" value="Glyco_hydro_36N"/>
    <property type="match status" value="1"/>
</dbReference>
<dbReference type="CDD" id="cd14791">
    <property type="entry name" value="GH36"/>
    <property type="match status" value="1"/>
</dbReference>
<dbReference type="PRINTS" id="PR00743">
    <property type="entry name" value="GLHYDRLASE36"/>
</dbReference>
<dbReference type="Pfam" id="PF02065">
    <property type="entry name" value="Melibiase"/>
    <property type="match status" value="1"/>
</dbReference>
<dbReference type="PROSITE" id="PS00512">
    <property type="entry name" value="ALPHA_GALACTOSIDASE"/>
    <property type="match status" value="1"/>
</dbReference>
<name>A0A1M6M5F0_9ACTN</name>
<evidence type="ECO:0000256" key="2">
    <source>
        <dbReference type="ARBA" id="ARBA00012755"/>
    </source>
</evidence>
<dbReference type="RefSeq" id="WP_073190323.1">
    <property type="nucleotide sequence ID" value="NZ_FQZG01000081.1"/>
</dbReference>
<evidence type="ECO:0000313" key="7">
    <source>
        <dbReference type="Proteomes" id="UP000184512"/>
    </source>
</evidence>
<dbReference type="GO" id="GO:0004557">
    <property type="term" value="F:alpha-galactosidase activity"/>
    <property type="evidence" value="ECO:0007669"/>
    <property type="project" value="UniProtKB-EC"/>
</dbReference>
<dbReference type="InterPro" id="IPR002252">
    <property type="entry name" value="Glyco_hydro_36"/>
</dbReference>
<comment type="catalytic activity">
    <reaction evidence="1">
        <text>Hydrolysis of terminal, non-reducing alpha-D-galactose residues in alpha-D-galactosides, including galactose oligosaccharides, galactomannans and galactolipids.</text>
        <dbReference type="EC" id="3.2.1.22"/>
    </reaction>
</comment>
<dbReference type="InterPro" id="IPR000111">
    <property type="entry name" value="Glyco_hydro_27/36_CS"/>
</dbReference>
<dbReference type="Gene3D" id="2.70.98.60">
    <property type="entry name" value="alpha-galactosidase from lactobacil brevis"/>
    <property type="match status" value="1"/>
</dbReference>
<dbReference type="InterPro" id="IPR017853">
    <property type="entry name" value="GH"/>
</dbReference>
<dbReference type="PANTHER" id="PTHR43053:SF3">
    <property type="entry name" value="ALPHA-GALACTOSIDASE C-RELATED"/>
    <property type="match status" value="1"/>
</dbReference>
<protein>
    <recommendedName>
        <fullName evidence="2">alpha-galactosidase</fullName>
        <ecNumber evidence="2">3.2.1.22</ecNumber>
    </recommendedName>
</protein>
<dbReference type="FunFam" id="3.20.20.70:FF:000118">
    <property type="entry name" value="Alpha-galactosidase"/>
    <property type="match status" value="1"/>
</dbReference>
<dbReference type="Proteomes" id="UP000184512">
    <property type="component" value="Unassembled WGS sequence"/>
</dbReference>
<organism evidence="6 7">
    <name type="scientific">Tessaracoccus bendigoensis DSM 12906</name>
    <dbReference type="NCBI Taxonomy" id="1123357"/>
    <lineage>
        <taxon>Bacteria</taxon>
        <taxon>Bacillati</taxon>
        <taxon>Actinomycetota</taxon>
        <taxon>Actinomycetes</taxon>
        <taxon>Propionibacteriales</taxon>
        <taxon>Propionibacteriaceae</taxon>
        <taxon>Tessaracoccus</taxon>
    </lineage>
</organism>
<keyword evidence="4" id="KW-0326">Glycosidase</keyword>
<evidence type="ECO:0000256" key="1">
    <source>
        <dbReference type="ARBA" id="ARBA00001255"/>
    </source>
</evidence>
<dbReference type="PANTHER" id="PTHR43053">
    <property type="entry name" value="GLYCOSIDASE FAMILY 31"/>
    <property type="match status" value="1"/>
</dbReference>
<dbReference type="Gene3D" id="3.20.20.70">
    <property type="entry name" value="Aldolase class I"/>
    <property type="match status" value="1"/>
</dbReference>
<reference evidence="7" key="1">
    <citation type="submission" date="2016-11" db="EMBL/GenBank/DDBJ databases">
        <authorList>
            <person name="Varghese N."/>
            <person name="Submissions S."/>
        </authorList>
    </citation>
    <scope>NUCLEOTIDE SEQUENCE [LARGE SCALE GENOMIC DNA]</scope>
    <source>
        <strain evidence="7">DSM 12906</strain>
    </source>
</reference>
<evidence type="ECO:0000256" key="3">
    <source>
        <dbReference type="ARBA" id="ARBA00022801"/>
    </source>
</evidence>
<feature type="domain" description="Glycosyl hydrolase family 36 N-terminal" evidence="5">
    <location>
        <begin position="21"/>
        <end position="263"/>
    </location>
</feature>
<evidence type="ECO:0000313" key="6">
    <source>
        <dbReference type="EMBL" id="SHJ78706.1"/>
    </source>
</evidence>
<accession>A0A1M6M5F0</accession>
<gene>
    <name evidence="6" type="ORF">SAMN02745244_03256</name>
</gene>
<evidence type="ECO:0000259" key="5">
    <source>
        <dbReference type="Pfam" id="PF16875"/>
    </source>
</evidence>
<dbReference type="InterPro" id="IPR038417">
    <property type="entry name" value="Alpga-gal_N_sf"/>
</dbReference>
<dbReference type="STRING" id="1123357.SAMN02745244_03256"/>
<dbReference type="InterPro" id="IPR013785">
    <property type="entry name" value="Aldolase_TIM"/>
</dbReference>
<sequence>MESRISLRSAGVALLLVADGGLPRVVHWGSDPGAVSEADFAALEIGDRWMVANNSPDEGLALGIIPEGRFGWTNTPGLVGSRDGLGWSPDWRLGSVSIDGEPTSGFRAVGTGRVEYRAVAPDAGLTMALTVELLPTGLVRVRASLTNDGADGYTVAELGVRFPVPSEAREILDFAGRWGSERMPQRGRLGVGTHRREGRHGRTGADSAYVLSVGVDGFDYRDGEIWAAHTAWSGNHVHIAERDYRGAQVIGGGELLLPGEGELANGETYVGPWVYFNYSVGLDRQAERFHEHLRGLPVHPDAERPVTINVWEAVYFDQDKDRLLDLAERAAALGVERYVLDDGWFGARRDDTAGLGDWVVSRDIWPDGLHPLVDRVKELGMEFGLWFEPEMVNEDSDVARAHPEWIMQPGGRLPIESRRQQVLNLSVPGAYRHVLDQMSAMLDEYAIDYVKWDHNRDLIDAGTAPEGRPAVSAQTHAFYRLLDELRERFPHVEFESCASGGSRIDLEVMERAERVWVSDNIDPEERQRMLWWTGQLLPAEVMGSHIASGRSHTTARWHDLNFRAATAVFGHLGIEWDLAEATAEEIEQLGWWIAWYKRNRTTLLTGRLVRVAMADPEVFFKGIVTQEKAIFSLSMLKVSTGVSLGRLRFPGLEPEARYKVKAIDRQQTPDALRTPWQLNPEPLIVSGAQLGSVGLRAPLMQPSSAVLFEFERLD</sequence>
<dbReference type="AlphaFoldDB" id="A0A1M6M5F0"/>
<dbReference type="InterPro" id="IPR050985">
    <property type="entry name" value="Alpha-glycosidase_related"/>
</dbReference>
<dbReference type="SUPFAM" id="SSF51445">
    <property type="entry name" value="(Trans)glycosidases"/>
    <property type="match status" value="1"/>
</dbReference>
<dbReference type="EC" id="3.2.1.22" evidence="2"/>
<dbReference type="OrthoDB" id="9758822at2"/>
<proteinExistence type="predicted"/>
<evidence type="ECO:0000256" key="4">
    <source>
        <dbReference type="ARBA" id="ARBA00023295"/>
    </source>
</evidence>
<keyword evidence="3" id="KW-0378">Hydrolase</keyword>